<name>A0A2T3ZPZ2_TRIA4</name>
<reference evidence="1 2" key="1">
    <citation type="submission" date="2016-07" db="EMBL/GenBank/DDBJ databases">
        <title>Multiple horizontal gene transfer events from other fungi enriched the ability of initially mycotrophic Trichoderma (Ascomycota) to feed on dead plant biomass.</title>
        <authorList>
            <consortium name="DOE Joint Genome Institute"/>
            <person name="Aerts A."/>
            <person name="Atanasova L."/>
            <person name="Chenthamara K."/>
            <person name="Zhang J."/>
            <person name="Grujic M."/>
            <person name="Henrissat B."/>
            <person name="Kuo A."/>
            <person name="Salamov A."/>
            <person name="Lipzen A."/>
            <person name="Labutti K."/>
            <person name="Barry K."/>
            <person name="Miao Y."/>
            <person name="Rahimi M.J."/>
            <person name="Shen Q."/>
            <person name="Grigoriev I.V."/>
            <person name="Kubicek C.P."/>
            <person name="Druzhinina I.S."/>
        </authorList>
    </citation>
    <scope>NUCLEOTIDE SEQUENCE [LARGE SCALE GENOMIC DNA]</scope>
    <source>
        <strain evidence="1 2">CBS 433.97</strain>
    </source>
</reference>
<dbReference type="EMBL" id="KZ679256">
    <property type="protein sequence ID" value="PTB46882.1"/>
    <property type="molecule type" value="Genomic_DNA"/>
</dbReference>
<accession>A0A2T3ZPZ2</accession>
<keyword evidence="2" id="KW-1185">Reference proteome</keyword>
<evidence type="ECO:0000313" key="2">
    <source>
        <dbReference type="Proteomes" id="UP000240493"/>
    </source>
</evidence>
<gene>
    <name evidence="1" type="ORF">M441DRAFT_226460</name>
</gene>
<evidence type="ECO:0000313" key="1">
    <source>
        <dbReference type="EMBL" id="PTB46882.1"/>
    </source>
</evidence>
<dbReference type="AlphaFoldDB" id="A0A2T3ZPZ2"/>
<protein>
    <submittedName>
        <fullName evidence="1">Uncharacterized protein</fullName>
    </submittedName>
</protein>
<sequence>MGWRAPLIAFVMGWHHPWLSRSSASRVVSCVGTAGYLLCDCISALRSPCLCRLEACVSVAVAGAFVAALETPLVGFRSGGASLTLGLVVESALRHLFLPRCLSCAKIHVSAWMRLWLLPCS</sequence>
<dbReference type="Proteomes" id="UP000240493">
    <property type="component" value="Unassembled WGS sequence"/>
</dbReference>
<proteinExistence type="predicted"/>
<organism evidence="1 2">
    <name type="scientific">Trichoderma asperellum (strain ATCC 204424 / CBS 433.97 / NBRC 101777)</name>
    <dbReference type="NCBI Taxonomy" id="1042311"/>
    <lineage>
        <taxon>Eukaryota</taxon>
        <taxon>Fungi</taxon>
        <taxon>Dikarya</taxon>
        <taxon>Ascomycota</taxon>
        <taxon>Pezizomycotina</taxon>
        <taxon>Sordariomycetes</taxon>
        <taxon>Hypocreomycetidae</taxon>
        <taxon>Hypocreales</taxon>
        <taxon>Hypocreaceae</taxon>
        <taxon>Trichoderma</taxon>
    </lineage>
</organism>